<dbReference type="InterPro" id="IPR010753">
    <property type="entry name" value="DUF1330"/>
</dbReference>
<dbReference type="Pfam" id="PF07045">
    <property type="entry name" value="DUF1330"/>
    <property type="match status" value="1"/>
</dbReference>
<proteinExistence type="predicted"/>
<sequence length="95" mass="10383">MAKGYIIANMEVTNPEQYADYRALAPAAIEAHGGTYLVRGGQSETLEGAFHSRTVVLEFPSFEAAKTFYHSAEYEAARQVREGAARVNLMVVEGV</sequence>
<dbReference type="InterPro" id="IPR011008">
    <property type="entry name" value="Dimeric_a/b-barrel"/>
</dbReference>
<feature type="domain" description="DUF1330" evidence="1">
    <location>
        <begin position="3"/>
        <end position="95"/>
    </location>
</feature>
<evidence type="ECO:0000313" key="2">
    <source>
        <dbReference type="EMBL" id="SAL16207.1"/>
    </source>
</evidence>
<organism evidence="2 3">
    <name type="scientific">Caballeronia telluris</name>
    <dbReference type="NCBI Taxonomy" id="326475"/>
    <lineage>
        <taxon>Bacteria</taxon>
        <taxon>Pseudomonadati</taxon>
        <taxon>Pseudomonadota</taxon>
        <taxon>Betaproteobacteria</taxon>
        <taxon>Burkholderiales</taxon>
        <taxon>Burkholderiaceae</taxon>
        <taxon>Caballeronia</taxon>
    </lineage>
</organism>
<dbReference type="Gene3D" id="3.30.70.100">
    <property type="match status" value="1"/>
</dbReference>
<dbReference type="Proteomes" id="UP000054717">
    <property type="component" value="Unassembled WGS sequence"/>
</dbReference>
<accession>A0A158F8Z3</accession>
<keyword evidence="3" id="KW-1185">Reference proteome</keyword>
<name>A0A158F8Z3_9BURK</name>
<dbReference type="SUPFAM" id="SSF54909">
    <property type="entry name" value="Dimeric alpha+beta barrel"/>
    <property type="match status" value="1"/>
</dbReference>
<reference evidence="2" key="1">
    <citation type="submission" date="2016-01" db="EMBL/GenBank/DDBJ databases">
        <authorList>
            <person name="Peeters Charlotte."/>
        </authorList>
    </citation>
    <scope>NUCLEOTIDE SEQUENCE</scope>
    <source>
        <strain evidence="2">LMG 22936</strain>
    </source>
</reference>
<dbReference type="EMBL" id="FCNZ02000002">
    <property type="protein sequence ID" value="SAL16207.1"/>
    <property type="molecule type" value="Genomic_DNA"/>
</dbReference>
<evidence type="ECO:0000313" key="3">
    <source>
        <dbReference type="Proteomes" id="UP000054717"/>
    </source>
</evidence>
<gene>
    <name evidence="2" type="ORF">AWB66_00654</name>
</gene>
<dbReference type="PANTHER" id="PTHR41521:SF4">
    <property type="entry name" value="BLR0684 PROTEIN"/>
    <property type="match status" value="1"/>
</dbReference>
<comment type="caution">
    <text evidence="2">The sequence shown here is derived from an EMBL/GenBank/DDBJ whole genome shotgun (WGS) entry which is preliminary data.</text>
</comment>
<protein>
    <recommendedName>
        <fullName evidence="1">DUF1330 domain-containing protein</fullName>
    </recommendedName>
</protein>
<dbReference type="STRING" id="326475.AWB66_00654"/>
<dbReference type="AlphaFoldDB" id="A0A158F8Z3"/>
<evidence type="ECO:0000259" key="1">
    <source>
        <dbReference type="Pfam" id="PF07045"/>
    </source>
</evidence>
<dbReference type="RefSeq" id="WP_087628852.1">
    <property type="nucleotide sequence ID" value="NZ_FCNZ02000002.1"/>
</dbReference>
<dbReference type="PANTHER" id="PTHR41521">
    <property type="match status" value="1"/>
</dbReference>